<dbReference type="InterPro" id="IPR049119">
    <property type="entry name" value="FlgK_D2-like"/>
</dbReference>
<evidence type="ECO:0000256" key="6">
    <source>
        <dbReference type="ARBA" id="ARBA00023143"/>
    </source>
</evidence>
<proteinExistence type="inferred from homology"/>
<sequence>MTASLMSIGRSGLSAASLGLSTTSHNIANVNTPGYARQSITQRAAIGSQVGSTVQGIGVDVTGVTRSTNALISAQVNSATSSASSATVQQGLLNRVADLLTQTETSITQAADDFFGAIQDATARPTSEADRQSVLSKANSFAVRTSDLDTQLAGMTSQIGQDLQTSVVRVNAMAQQIGMLNDQIATQTGAGLTPNDLLDQRDSLIRDISKDVKVNTLAMPDGRVQLFLASGDPLVLQGSVSTLAVQPSESDPSSYAIAITDRSKSSHQLKASVDLGGTIGGDLLVQSDISDARNNIGRIAASVASAFNTQQALGNDKNGDAGLDMFSVGPTRVVALPTTTGRVSLSVSDASKLKGSDYRLAYDGSEWSLTRLSDGTTQKFSGLPSPTSITSNDGISIDVGDVPAQTGDVFILQPTREAASNFKMLLRDTDKLASSNPVIGQATGTNLGTGAISSVTVNGPERDTSLLSPVKLTFTSATDFTYSVDGGAEVAGSLDQNGNFSLNGWTLAMTGAARAGDSFTVGPTSYSTGDNRNLVAMANIAKSPIADGQTLTSLNTELAGVVGNRAAAIAIESTAQTHLLDQITTEEQSVSSVNLDEEATNLLKYQQAYQAAAKSISIADEMFKTWLTLAG</sequence>
<evidence type="ECO:0000256" key="5">
    <source>
        <dbReference type="ARBA" id="ARBA00022525"/>
    </source>
</evidence>
<dbReference type="Pfam" id="PF22638">
    <property type="entry name" value="FlgK_D1"/>
    <property type="match status" value="1"/>
</dbReference>
<evidence type="ECO:0000259" key="7">
    <source>
        <dbReference type="Pfam" id="PF00460"/>
    </source>
</evidence>
<dbReference type="InterPro" id="IPR010930">
    <property type="entry name" value="Flg_bb/hook_C_dom"/>
</dbReference>
<dbReference type="AlphaFoldDB" id="A0A8B6XBQ6"/>
<dbReference type="GO" id="GO:0005576">
    <property type="term" value="C:extracellular region"/>
    <property type="evidence" value="ECO:0007669"/>
    <property type="project" value="UniProtKB-SubCell"/>
</dbReference>
<evidence type="ECO:0000259" key="9">
    <source>
        <dbReference type="Pfam" id="PF21158"/>
    </source>
</evidence>
<evidence type="ECO:0000259" key="10">
    <source>
        <dbReference type="Pfam" id="PF22638"/>
    </source>
</evidence>
<dbReference type="Pfam" id="PF21158">
    <property type="entry name" value="flgK_1st_1"/>
    <property type="match status" value="1"/>
</dbReference>
<comment type="similarity">
    <text evidence="3">Belongs to the flagella basal body rod proteins family.</text>
</comment>
<evidence type="ECO:0000259" key="8">
    <source>
        <dbReference type="Pfam" id="PF06429"/>
    </source>
</evidence>
<reference evidence="12" key="1">
    <citation type="submission" date="2025-08" db="UniProtKB">
        <authorList>
            <consortium name="RefSeq"/>
        </authorList>
    </citation>
    <scope>IDENTIFICATION</scope>
</reference>
<dbReference type="GO" id="GO:0044780">
    <property type="term" value="P:bacterial-type flagellum assembly"/>
    <property type="evidence" value="ECO:0007669"/>
    <property type="project" value="InterPro"/>
</dbReference>
<keyword evidence="6" id="KW-0975">Bacterial flagellum</keyword>
<dbReference type="GO" id="GO:0009424">
    <property type="term" value="C:bacterial-type flagellum hook"/>
    <property type="evidence" value="ECO:0007669"/>
    <property type="project" value="InterPro"/>
</dbReference>
<dbReference type="SUPFAM" id="SSF64518">
    <property type="entry name" value="Phase 1 flagellin"/>
    <property type="match status" value="1"/>
</dbReference>
<dbReference type="InterPro" id="IPR002371">
    <property type="entry name" value="FlgK"/>
</dbReference>
<feature type="domain" description="Flagellar basal body rod protein N-terminal" evidence="7">
    <location>
        <begin position="7"/>
        <end position="35"/>
    </location>
</feature>
<feature type="domain" description="Flagellar basal-body/hook protein C-terminal" evidence="8">
    <location>
        <begin position="590"/>
        <end position="627"/>
    </location>
</feature>
<evidence type="ECO:0000313" key="12">
    <source>
        <dbReference type="RefSeq" id="WP_084545308.1"/>
    </source>
</evidence>
<accession>A0A8B6XBQ6</accession>
<evidence type="ECO:0000256" key="4">
    <source>
        <dbReference type="ARBA" id="ARBA00016244"/>
    </source>
</evidence>
<protein>
    <recommendedName>
        <fullName evidence="4">Flagellar hook-associated protein 1</fullName>
    </recommendedName>
</protein>
<evidence type="ECO:0000256" key="2">
    <source>
        <dbReference type="ARBA" id="ARBA00004613"/>
    </source>
</evidence>
<dbReference type="PANTHER" id="PTHR30033:SF1">
    <property type="entry name" value="FLAGELLAR HOOK-ASSOCIATED PROTEIN 1"/>
    <property type="match status" value="1"/>
</dbReference>
<feature type="domain" description="Flagellar hook-associated protein 1 D2-like" evidence="9">
    <location>
        <begin position="340"/>
        <end position="414"/>
    </location>
</feature>
<keyword evidence="11" id="KW-1185">Reference proteome</keyword>
<evidence type="ECO:0000256" key="3">
    <source>
        <dbReference type="ARBA" id="ARBA00009677"/>
    </source>
</evidence>
<name>A0A8B6XBQ6_9BURK</name>
<gene>
    <name evidence="12" type="primary">flgK</name>
</gene>
<dbReference type="OrthoDB" id="9802553at2"/>
<evidence type="ECO:0000256" key="1">
    <source>
        <dbReference type="ARBA" id="ARBA00004365"/>
    </source>
</evidence>
<keyword evidence="12" id="KW-0966">Cell projection</keyword>
<dbReference type="Proteomes" id="UP000675920">
    <property type="component" value="Unplaced"/>
</dbReference>
<dbReference type="Pfam" id="PF06429">
    <property type="entry name" value="Flg_bbr_C"/>
    <property type="match status" value="1"/>
</dbReference>
<keyword evidence="5" id="KW-0964">Secreted</keyword>
<keyword evidence="12" id="KW-0282">Flagellum</keyword>
<dbReference type="NCBIfam" id="TIGR02492">
    <property type="entry name" value="flgK_ends"/>
    <property type="match status" value="1"/>
</dbReference>
<organism evidence="11 12">
    <name type="scientific">Derxia gummosa DSM 723</name>
    <dbReference type="NCBI Taxonomy" id="1121388"/>
    <lineage>
        <taxon>Bacteria</taxon>
        <taxon>Pseudomonadati</taxon>
        <taxon>Pseudomonadota</taxon>
        <taxon>Betaproteobacteria</taxon>
        <taxon>Burkholderiales</taxon>
        <taxon>Alcaligenaceae</taxon>
        <taxon>Derxia</taxon>
    </lineage>
</organism>
<dbReference type="RefSeq" id="WP_084545308.1">
    <property type="nucleotide sequence ID" value="NZ_KI519499.1"/>
</dbReference>
<feature type="domain" description="Flagellar hook-associated protein FlgK helical" evidence="10">
    <location>
        <begin position="93"/>
        <end position="326"/>
    </location>
</feature>
<comment type="subcellular location">
    <subcellularLocation>
        <location evidence="1">Bacterial flagellum</location>
    </subcellularLocation>
    <subcellularLocation>
        <location evidence="2">Secreted</location>
    </subcellularLocation>
</comment>
<dbReference type="PRINTS" id="PR01005">
    <property type="entry name" value="FLGHOOKAP1"/>
</dbReference>
<dbReference type="InterPro" id="IPR053927">
    <property type="entry name" value="FlgK_helical"/>
</dbReference>
<evidence type="ECO:0000313" key="11">
    <source>
        <dbReference type="Proteomes" id="UP000675920"/>
    </source>
</evidence>
<dbReference type="Pfam" id="PF00460">
    <property type="entry name" value="Flg_bb_rod"/>
    <property type="match status" value="1"/>
</dbReference>
<keyword evidence="12" id="KW-0969">Cilium</keyword>
<dbReference type="PANTHER" id="PTHR30033">
    <property type="entry name" value="FLAGELLAR HOOK-ASSOCIATED PROTEIN 1"/>
    <property type="match status" value="1"/>
</dbReference>
<dbReference type="InterPro" id="IPR001444">
    <property type="entry name" value="Flag_bb_rod_N"/>
</dbReference>
<dbReference type="GO" id="GO:0005198">
    <property type="term" value="F:structural molecule activity"/>
    <property type="evidence" value="ECO:0007669"/>
    <property type="project" value="InterPro"/>
</dbReference>